<sequence length="141" mass="15864">MNKRNKYTGKFEAQENADFIEAVTESPKQWQTVVDTVRSALDNVRYEPNVIREGENWRKQTILSVISLLADSISIAELLDSMEYGDILMQQGKVTRANHDTYLGNIMDKYVTPSDKILAVKAALLDINKNTDITALEAGLN</sequence>
<dbReference type="Proteomes" id="UP000297646">
    <property type="component" value="Unassembled WGS sequence"/>
</dbReference>
<dbReference type="OrthoDB" id="9873252at2"/>
<reference evidence="1 2" key="1">
    <citation type="submission" date="2018-03" db="EMBL/GenBank/DDBJ databases">
        <title>Genome sequencing of Weissella confusa isolates.</title>
        <authorList>
            <person name="Kajala I."/>
            <person name="Baruah R."/>
            <person name="Bergsveinson J."/>
            <person name="Juvonen R."/>
            <person name="Ziola B."/>
        </authorList>
    </citation>
    <scope>NUCLEOTIDE SEQUENCE [LARGE SCALE GENOMIC DNA]</scope>
    <source>
        <strain evidence="1 2">VTT E-062653</strain>
    </source>
</reference>
<proteinExistence type="predicted"/>
<gene>
    <name evidence="1" type="ORF">C6P11_02070</name>
</gene>
<protein>
    <submittedName>
        <fullName evidence="1">Uncharacterized protein</fullName>
    </submittedName>
</protein>
<dbReference type="RefSeq" id="WP_135518208.1">
    <property type="nucleotide sequence ID" value="NZ_PVSN01000013.1"/>
</dbReference>
<evidence type="ECO:0000313" key="1">
    <source>
        <dbReference type="EMBL" id="TGE75331.1"/>
    </source>
</evidence>
<accession>A0A4Z0RYM7</accession>
<dbReference type="EMBL" id="PVSN01000013">
    <property type="protein sequence ID" value="TGE75331.1"/>
    <property type="molecule type" value="Genomic_DNA"/>
</dbReference>
<dbReference type="AlphaFoldDB" id="A0A4Z0RYM7"/>
<comment type="caution">
    <text evidence="1">The sequence shown here is derived from an EMBL/GenBank/DDBJ whole genome shotgun (WGS) entry which is preliminary data.</text>
</comment>
<name>A0A4Z0RYM7_WEICO</name>
<organism evidence="1 2">
    <name type="scientific">Weissella confusa</name>
    <name type="common">Lactobacillus confusus</name>
    <dbReference type="NCBI Taxonomy" id="1583"/>
    <lineage>
        <taxon>Bacteria</taxon>
        <taxon>Bacillati</taxon>
        <taxon>Bacillota</taxon>
        <taxon>Bacilli</taxon>
        <taxon>Lactobacillales</taxon>
        <taxon>Lactobacillaceae</taxon>
        <taxon>Weissella</taxon>
    </lineage>
</organism>
<evidence type="ECO:0000313" key="2">
    <source>
        <dbReference type="Proteomes" id="UP000297646"/>
    </source>
</evidence>